<evidence type="ECO:0000256" key="8">
    <source>
        <dbReference type="ARBA" id="ARBA00055433"/>
    </source>
</evidence>
<keyword evidence="5" id="KW-0560">Oxidoreductase</keyword>
<dbReference type="GO" id="GO:0005506">
    <property type="term" value="F:iron ion binding"/>
    <property type="evidence" value="ECO:0007669"/>
    <property type="project" value="InterPro"/>
</dbReference>
<dbReference type="EMBL" id="FNSO01000004">
    <property type="protein sequence ID" value="SEC61544.1"/>
    <property type="molecule type" value="Genomic_DNA"/>
</dbReference>
<accession>A0A1H4TZW2</accession>
<reference evidence="10" key="1">
    <citation type="submission" date="2016-10" db="EMBL/GenBank/DDBJ databases">
        <authorList>
            <person name="Varghese N."/>
            <person name="Submissions S."/>
        </authorList>
    </citation>
    <scope>NUCLEOTIDE SEQUENCE [LARGE SCALE GENOMIC DNA]</scope>
    <source>
        <strain evidence="10">DSM 44544</strain>
    </source>
</reference>
<dbReference type="SUPFAM" id="SSF48264">
    <property type="entry name" value="Cytochrome P450"/>
    <property type="match status" value="1"/>
</dbReference>
<keyword evidence="3" id="KW-0349">Heme</keyword>
<dbReference type="InterPro" id="IPR001128">
    <property type="entry name" value="Cyt_P450"/>
</dbReference>
<dbReference type="PANTHER" id="PTHR46696">
    <property type="entry name" value="P450, PUTATIVE (EUROFUNG)-RELATED"/>
    <property type="match status" value="1"/>
</dbReference>
<evidence type="ECO:0000256" key="7">
    <source>
        <dbReference type="ARBA" id="ARBA00023033"/>
    </source>
</evidence>
<proteinExistence type="inferred from homology"/>
<dbReference type="AlphaFoldDB" id="A0A1H4TZW2"/>
<gene>
    <name evidence="9" type="ORF">SAMN04489727_4409</name>
</gene>
<dbReference type="GO" id="GO:0004497">
    <property type="term" value="F:monooxygenase activity"/>
    <property type="evidence" value="ECO:0007669"/>
    <property type="project" value="UniProtKB-KW"/>
</dbReference>
<organism evidence="9 10">
    <name type="scientific">Amycolatopsis tolypomycina</name>
    <dbReference type="NCBI Taxonomy" id="208445"/>
    <lineage>
        <taxon>Bacteria</taxon>
        <taxon>Bacillati</taxon>
        <taxon>Actinomycetota</taxon>
        <taxon>Actinomycetes</taxon>
        <taxon>Pseudonocardiales</taxon>
        <taxon>Pseudonocardiaceae</taxon>
        <taxon>Amycolatopsis</taxon>
    </lineage>
</organism>
<protein>
    <recommendedName>
        <fullName evidence="11">Cytochrome P450</fullName>
    </recommendedName>
</protein>
<evidence type="ECO:0000256" key="5">
    <source>
        <dbReference type="ARBA" id="ARBA00023002"/>
    </source>
</evidence>
<evidence type="ECO:0000256" key="4">
    <source>
        <dbReference type="ARBA" id="ARBA00022723"/>
    </source>
</evidence>
<sequence>MPKTDAPALFSEEFTANPYPTYRALRENEPVVCKRYAGERMQVWFVSRYEDVRAAFRDPRFRKSRESVSTGGLAKGRGNPELAAFHRTLIMLDPPEHTTLRRLVAKEFSPRRIRAMADKAAAYADQLVAGFRPAGKAELIGDLAVPLCYHIIGGMLGSRPEEDWPGFDWDRLRVLGNRLTTPDNSATTLDYDAIKFEIKALVEILIDRRRENPGPDVFSALIAATDRGELTPDQLFGLVVTLVLGGMDTTAAFLGNALLALLLSPDQLELLRSRPELMDNAVEELLRFDGAMQTASFRFTSEDVELGGTVIPRGAVVALALAAANRDPGRFPDPDRLDITRDATHHVALGHGIHNCLGAELGRMLTRITLETVLRRLPGLALAALPDTLDWRPGILLRAVRELPVTFTDEESR</sequence>
<dbReference type="Pfam" id="PF00067">
    <property type="entry name" value="p450"/>
    <property type="match status" value="1"/>
</dbReference>
<evidence type="ECO:0000313" key="10">
    <source>
        <dbReference type="Proteomes" id="UP000199622"/>
    </source>
</evidence>
<comment type="pathway">
    <text evidence="1">Antibiotic biosynthesis; vancomycin biosynthesis.</text>
</comment>
<evidence type="ECO:0008006" key="11">
    <source>
        <dbReference type="Google" id="ProtNLM"/>
    </source>
</evidence>
<keyword evidence="4" id="KW-0479">Metal-binding</keyword>
<dbReference type="Gene3D" id="1.10.630.10">
    <property type="entry name" value="Cytochrome P450"/>
    <property type="match status" value="1"/>
</dbReference>
<dbReference type="PRINTS" id="PR00359">
    <property type="entry name" value="BP450"/>
</dbReference>
<dbReference type="InterPro" id="IPR036396">
    <property type="entry name" value="Cyt_P450_sf"/>
</dbReference>
<comment type="similarity">
    <text evidence="2">Belongs to the cytochrome P450 family.</text>
</comment>
<evidence type="ECO:0000256" key="1">
    <source>
        <dbReference type="ARBA" id="ARBA00004660"/>
    </source>
</evidence>
<evidence type="ECO:0000256" key="3">
    <source>
        <dbReference type="ARBA" id="ARBA00022617"/>
    </source>
</evidence>
<dbReference type="GO" id="GO:0016705">
    <property type="term" value="F:oxidoreductase activity, acting on paired donors, with incorporation or reduction of molecular oxygen"/>
    <property type="evidence" value="ECO:0007669"/>
    <property type="project" value="InterPro"/>
</dbReference>
<dbReference type="Proteomes" id="UP000199622">
    <property type="component" value="Unassembled WGS sequence"/>
</dbReference>
<dbReference type="PANTHER" id="PTHR46696:SF1">
    <property type="entry name" value="CYTOCHROME P450 YJIB-RELATED"/>
    <property type="match status" value="1"/>
</dbReference>
<evidence type="ECO:0000256" key="2">
    <source>
        <dbReference type="ARBA" id="ARBA00010617"/>
    </source>
</evidence>
<name>A0A1H4TZW2_9PSEU</name>
<keyword evidence="7" id="KW-0503">Monooxygenase</keyword>
<keyword evidence="6" id="KW-0408">Iron</keyword>
<evidence type="ECO:0000313" key="9">
    <source>
        <dbReference type="EMBL" id="SEC61544.1"/>
    </source>
</evidence>
<dbReference type="FunFam" id="1.10.630.10:FF:000018">
    <property type="entry name" value="Cytochrome P450 monooxygenase"/>
    <property type="match status" value="1"/>
</dbReference>
<dbReference type="InterPro" id="IPR002397">
    <property type="entry name" value="Cyt_P450_B"/>
</dbReference>
<dbReference type="STRING" id="208445.SAMN04489727_4409"/>
<evidence type="ECO:0000256" key="6">
    <source>
        <dbReference type="ARBA" id="ARBA00023004"/>
    </source>
</evidence>
<comment type="function">
    <text evidence="8">Involved in the coupling of aromatic side chains of the heptapeptide of vancomycin.</text>
</comment>
<keyword evidence="10" id="KW-1185">Reference proteome</keyword>
<dbReference type="GO" id="GO:0020037">
    <property type="term" value="F:heme binding"/>
    <property type="evidence" value="ECO:0007669"/>
    <property type="project" value="InterPro"/>
</dbReference>